<sequence length="130" mass="15064">MCPYPIQLSSSIATTSDGVKSFVSRLVMQTITDVLEQRGRSAAFLMLKSQAFGVTSWFRSVMILSNTRQLLLIHQQMCLITLNNFSIICLLEKLACLRMVKELVIYHKWVIAFYYPFTLVIEHYKAYNWS</sequence>
<protein>
    <submittedName>
        <fullName evidence="1">Uncharacterized protein</fullName>
    </submittedName>
</protein>
<name>A0AAD5QRR2_PARTN</name>
<evidence type="ECO:0000313" key="1">
    <source>
        <dbReference type="EMBL" id="KAJ1359139.1"/>
    </source>
</evidence>
<dbReference type="AlphaFoldDB" id="A0AAD5QRR2"/>
<proteinExistence type="predicted"/>
<accession>A0AAD5QRR2</accession>
<gene>
    <name evidence="1" type="ORF">KIN20_017790</name>
</gene>
<dbReference type="Proteomes" id="UP001196413">
    <property type="component" value="Unassembled WGS sequence"/>
</dbReference>
<reference evidence="1" key="1">
    <citation type="submission" date="2021-06" db="EMBL/GenBank/DDBJ databases">
        <title>Parelaphostrongylus tenuis whole genome reference sequence.</title>
        <authorList>
            <person name="Garwood T.J."/>
            <person name="Larsen P.A."/>
            <person name="Fountain-Jones N.M."/>
            <person name="Garbe J.R."/>
            <person name="Macchietto M.G."/>
            <person name="Kania S.A."/>
            <person name="Gerhold R.W."/>
            <person name="Richards J.E."/>
            <person name="Wolf T.M."/>
        </authorList>
    </citation>
    <scope>NUCLEOTIDE SEQUENCE</scope>
    <source>
        <strain evidence="1">MNPRO001-30</strain>
        <tissue evidence="1">Meninges</tissue>
    </source>
</reference>
<evidence type="ECO:0000313" key="2">
    <source>
        <dbReference type="Proteomes" id="UP001196413"/>
    </source>
</evidence>
<keyword evidence="2" id="KW-1185">Reference proteome</keyword>
<dbReference type="EMBL" id="JAHQIW010003548">
    <property type="protein sequence ID" value="KAJ1359139.1"/>
    <property type="molecule type" value="Genomic_DNA"/>
</dbReference>
<comment type="caution">
    <text evidence="1">The sequence shown here is derived from an EMBL/GenBank/DDBJ whole genome shotgun (WGS) entry which is preliminary data.</text>
</comment>
<organism evidence="1 2">
    <name type="scientific">Parelaphostrongylus tenuis</name>
    <name type="common">Meningeal worm</name>
    <dbReference type="NCBI Taxonomy" id="148309"/>
    <lineage>
        <taxon>Eukaryota</taxon>
        <taxon>Metazoa</taxon>
        <taxon>Ecdysozoa</taxon>
        <taxon>Nematoda</taxon>
        <taxon>Chromadorea</taxon>
        <taxon>Rhabditida</taxon>
        <taxon>Rhabditina</taxon>
        <taxon>Rhabditomorpha</taxon>
        <taxon>Strongyloidea</taxon>
        <taxon>Metastrongylidae</taxon>
        <taxon>Parelaphostrongylus</taxon>
    </lineage>
</organism>